<accession>A0A2M6WY26</accession>
<reference evidence="3" key="1">
    <citation type="submission" date="2017-09" db="EMBL/GenBank/DDBJ databases">
        <title>Depth-based differentiation of microbial function through sediment-hosted aquifers and enrichment of novel symbionts in the deep terrestrial subsurface.</title>
        <authorList>
            <person name="Probst A.J."/>
            <person name="Ladd B."/>
            <person name="Jarett J.K."/>
            <person name="Geller-Mcgrath D.E."/>
            <person name="Sieber C.M.K."/>
            <person name="Emerson J.B."/>
            <person name="Anantharaman K."/>
            <person name="Thomas B.C."/>
            <person name="Malmstrom R."/>
            <person name="Stieglmeier M."/>
            <person name="Klingl A."/>
            <person name="Woyke T."/>
            <person name="Ryan C.M."/>
            <person name="Banfield J.F."/>
        </authorList>
    </citation>
    <scope>NUCLEOTIDE SEQUENCE [LARGE SCALE GENOMIC DNA]</scope>
</reference>
<dbReference type="SUPFAM" id="SSF53756">
    <property type="entry name" value="UDP-Glycosyltransferase/glycogen phosphorylase"/>
    <property type="match status" value="1"/>
</dbReference>
<dbReference type="Proteomes" id="UP000228596">
    <property type="component" value="Unassembled WGS sequence"/>
</dbReference>
<dbReference type="Gene3D" id="3.40.50.2000">
    <property type="entry name" value="Glycogen Phosphorylase B"/>
    <property type="match status" value="2"/>
</dbReference>
<dbReference type="GO" id="GO:0016757">
    <property type="term" value="F:glycosyltransferase activity"/>
    <property type="evidence" value="ECO:0007669"/>
    <property type="project" value="InterPro"/>
</dbReference>
<gene>
    <name evidence="2" type="ORF">COT77_00090</name>
</gene>
<organism evidence="2 3">
    <name type="scientific">Candidatus Berkelbacteria bacterium CG10_big_fil_rev_8_21_14_0_10_41_12</name>
    <dbReference type="NCBI Taxonomy" id="1974513"/>
    <lineage>
        <taxon>Bacteria</taxon>
        <taxon>Candidatus Berkelbacteria</taxon>
    </lineage>
</organism>
<dbReference type="PANTHER" id="PTHR12526">
    <property type="entry name" value="GLYCOSYLTRANSFERASE"/>
    <property type="match status" value="1"/>
</dbReference>
<evidence type="ECO:0000313" key="2">
    <source>
        <dbReference type="EMBL" id="PIT97695.1"/>
    </source>
</evidence>
<evidence type="ECO:0000313" key="3">
    <source>
        <dbReference type="Proteomes" id="UP000228596"/>
    </source>
</evidence>
<sequence>MGNYKKIVFGLQNLGGAVNNFLSTKKLAYIIEKGWVIEWDGKQITDSLNKQKLISARITPLDIFLQGKIVHYGSINTFLDENGIKNKKIKQKNKVVVTWFHVPPDDMRVKYIPLLNKYADIVHTSCNLTKEKLISYGLDKDKIVVIPLGVDLSIFKPKIKAEREEIKKKLNIPNDKIIIGSFQKDGEGWGEGLKPKLVKGPDIFLKVIQNISKTIPIFVLLTGPARGYVKRGLEKMGIPYRHDYLQNYYNIVDYYNALDLYLVASREEGGPKAILESMACGVPLATTRVGMAPDIIEDKFNGLIVDVESTKDLVRAAILLLNNENLKKKLINNASLIIKNYEQDIIIKKYFKEIYQRLT</sequence>
<name>A0A2M6WY26_9BACT</name>
<protein>
    <recommendedName>
        <fullName evidence="1">Glycosyl transferase family 1 domain-containing protein</fullName>
    </recommendedName>
</protein>
<dbReference type="InterPro" id="IPR001296">
    <property type="entry name" value="Glyco_trans_1"/>
</dbReference>
<dbReference type="AlphaFoldDB" id="A0A2M6WY26"/>
<feature type="domain" description="Glycosyl transferase family 1" evidence="1">
    <location>
        <begin position="198"/>
        <end position="334"/>
    </location>
</feature>
<comment type="caution">
    <text evidence="2">The sequence shown here is derived from an EMBL/GenBank/DDBJ whole genome shotgun (WGS) entry which is preliminary data.</text>
</comment>
<proteinExistence type="predicted"/>
<dbReference type="EMBL" id="PEZV01000001">
    <property type="protein sequence ID" value="PIT97695.1"/>
    <property type="molecule type" value="Genomic_DNA"/>
</dbReference>
<dbReference type="Pfam" id="PF00534">
    <property type="entry name" value="Glycos_transf_1"/>
    <property type="match status" value="1"/>
</dbReference>
<evidence type="ECO:0000259" key="1">
    <source>
        <dbReference type="Pfam" id="PF00534"/>
    </source>
</evidence>